<gene>
    <name evidence="1" type="ORF">Lp19_2568</name>
</gene>
<protein>
    <submittedName>
        <fullName evidence="1">Prophage Lp1 protein 21</fullName>
    </submittedName>
</protein>
<dbReference type="RefSeq" id="WP_063489616.1">
    <property type="nucleotide sequence ID" value="NZ_CAXLJY010000010.1"/>
</dbReference>
<proteinExistence type="predicted"/>
<comment type="caution">
    <text evidence="1">The sequence shown here is derived from an EMBL/GenBank/DDBJ whole genome shotgun (WGS) entry which is preliminary data.</text>
</comment>
<evidence type="ECO:0000313" key="1">
    <source>
        <dbReference type="EMBL" id="KZU94594.1"/>
    </source>
</evidence>
<dbReference type="AlphaFoldDB" id="A0A162HGS8"/>
<accession>A0A162HGS8</accession>
<dbReference type="Proteomes" id="UP000076882">
    <property type="component" value="Unassembled WGS sequence"/>
</dbReference>
<dbReference type="EMBL" id="LUXM01000033">
    <property type="protein sequence ID" value="KZU94594.1"/>
    <property type="molecule type" value="Genomic_DNA"/>
</dbReference>
<organism evidence="1 2">
    <name type="scientific">Lactiplantibacillus plantarum</name>
    <name type="common">Lactobacillus plantarum</name>
    <dbReference type="NCBI Taxonomy" id="1590"/>
    <lineage>
        <taxon>Bacteria</taxon>
        <taxon>Bacillati</taxon>
        <taxon>Bacillota</taxon>
        <taxon>Bacilli</taxon>
        <taxon>Lactobacillales</taxon>
        <taxon>Lactobacillaceae</taxon>
        <taxon>Lactiplantibacillus</taxon>
    </lineage>
</organism>
<sequence>MNWGNQLVKLAANHVYEPATLHWTKQRMKRHLKAGGSAQDEVCAHEYKLFALEVLIIEYQRDGLNFDLAQCWGKPAEYFIDLEQARQGLQTEVSA</sequence>
<reference evidence="1 2" key="1">
    <citation type="submission" date="2016-03" db="EMBL/GenBank/DDBJ databases">
        <title>Comparative genomics of 54 Lactobacillus plantarum strains reveals genomic uncoupling from niche constraints.</title>
        <authorList>
            <person name="Martino M.E."/>
        </authorList>
    </citation>
    <scope>NUCLEOTIDE SEQUENCE [LARGE SCALE GENOMIC DNA]</scope>
    <source>
        <strain evidence="1 2">19.1</strain>
    </source>
</reference>
<name>A0A162HGS8_LACPN</name>
<dbReference type="PATRIC" id="fig|1590.201.peg.2471"/>
<evidence type="ECO:0000313" key="2">
    <source>
        <dbReference type="Proteomes" id="UP000076882"/>
    </source>
</evidence>